<dbReference type="AlphaFoldDB" id="A0A940YFK8"/>
<dbReference type="PROSITE" id="PS00061">
    <property type="entry name" value="ADH_SHORT"/>
    <property type="match status" value="1"/>
</dbReference>
<evidence type="ECO:0000256" key="2">
    <source>
        <dbReference type="RuleBase" id="RU000363"/>
    </source>
</evidence>
<dbReference type="RefSeq" id="WP_210857319.1">
    <property type="nucleotide sequence ID" value="NZ_JAGQDD010000039.1"/>
</dbReference>
<dbReference type="GO" id="GO:0016616">
    <property type="term" value="F:oxidoreductase activity, acting on the CH-OH group of donors, NAD or NADP as acceptor"/>
    <property type="evidence" value="ECO:0007669"/>
    <property type="project" value="TreeGrafter"/>
</dbReference>
<dbReference type="InterPro" id="IPR002347">
    <property type="entry name" value="SDR_fam"/>
</dbReference>
<dbReference type="Pfam" id="PF00106">
    <property type="entry name" value="adh_short"/>
    <property type="match status" value="1"/>
</dbReference>
<evidence type="ECO:0000256" key="1">
    <source>
        <dbReference type="ARBA" id="ARBA00006484"/>
    </source>
</evidence>
<dbReference type="FunFam" id="3.40.50.720:FF:000084">
    <property type="entry name" value="Short-chain dehydrogenase reductase"/>
    <property type="match status" value="1"/>
</dbReference>
<proteinExistence type="inferred from homology"/>
<accession>A0A940YFK8</accession>
<evidence type="ECO:0000313" key="3">
    <source>
        <dbReference type="EMBL" id="MBQ0933655.1"/>
    </source>
</evidence>
<dbReference type="EMBL" id="JAGQDD010000039">
    <property type="protein sequence ID" value="MBQ0933655.1"/>
    <property type="molecule type" value="Genomic_DNA"/>
</dbReference>
<dbReference type="PANTHER" id="PTHR42760">
    <property type="entry name" value="SHORT-CHAIN DEHYDROGENASES/REDUCTASES FAMILY MEMBER"/>
    <property type="match status" value="1"/>
</dbReference>
<dbReference type="InterPro" id="IPR036291">
    <property type="entry name" value="NAD(P)-bd_dom_sf"/>
</dbReference>
<dbReference type="InterPro" id="IPR020904">
    <property type="entry name" value="Sc_DH/Rdtase_CS"/>
</dbReference>
<dbReference type="GO" id="GO:0030497">
    <property type="term" value="P:fatty acid elongation"/>
    <property type="evidence" value="ECO:0007669"/>
    <property type="project" value="TreeGrafter"/>
</dbReference>
<protein>
    <submittedName>
        <fullName evidence="3">SDR family oxidoreductase</fullName>
    </submittedName>
</protein>
<reference evidence="3 4" key="1">
    <citation type="submission" date="2021-04" db="EMBL/GenBank/DDBJ databases">
        <title>The genome sequence of Ideonella sp. 3Y2.</title>
        <authorList>
            <person name="Liu Y."/>
        </authorList>
    </citation>
    <scope>NUCLEOTIDE SEQUENCE [LARGE SCALE GENOMIC DNA]</scope>
    <source>
        <strain evidence="3 4">3Y2</strain>
    </source>
</reference>
<organism evidence="3 4">
    <name type="scientific">Ideonella alba</name>
    <dbReference type="NCBI Taxonomy" id="2824118"/>
    <lineage>
        <taxon>Bacteria</taxon>
        <taxon>Pseudomonadati</taxon>
        <taxon>Pseudomonadota</taxon>
        <taxon>Betaproteobacteria</taxon>
        <taxon>Burkholderiales</taxon>
        <taxon>Sphaerotilaceae</taxon>
        <taxon>Ideonella</taxon>
    </lineage>
</organism>
<comment type="caution">
    <text evidence="3">The sequence shown here is derived from an EMBL/GenBank/DDBJ whole genome shotgun (WGS) entry which is preliminary data.</text>
</comment>
<dbReference type="CDD" id="cd05233">
    <property type="entry name" value="SDR_c"/>
    <property type="match status" value="1"/>
</dbReference>
<dbReference type="SUPFAM" id="SSF51735">
    <property type="entry name" value="NAD(P)-binding Rossmann-fold domains"/>
    <property type="match status" value="1"/>
</dbReference>
<dbReference type="Proteomes" id="UP000676246">
    <property type="component" value="Unassembled WGS sequence"/>
</dbReference>
<comment type="similarity">
    <text evidence="1 2">Belongs to the short-chain dehydrogenases/reductases (SDR) family.</text>
</comment>
<dbReference type="PRINTS" id="PR00080">
    <property type="entry name" value="SDRFAMILY"/>
</dbReference>
<name>A0A940YFK8_9BURK</name>
<sequence length="259" mass="26730">MSVFAPDLMQGRVVLVTGAAGGVGGALADLLASLGARLLLTDVQAEPLQARAQALGASAVVADLRDSAQADHLVQQALDRHGRLDGLANCAGLWVEGPSERATEADWQRCIDVNLKAVFFLCSRAIPALSASRGAIVNIASDAGVVGNAGAAIYCASKGGVVLMSKALARELAPQGVRVNALCPSDIASPMLDFQAQRYGEGDPAAYHRRLLAHYPQGDAARFLSPMEVAQHAVWLLSPACAGVTGAAVMLDFGLTAGY</sequence>
<dbReference type="PANTHER" id="PTHR42760:SF123">
    <property type="entry name" value="OXIDOREDUCTASE"/>
    <property type="match status" value="1"/>
</dbReference>
<dbReference type="Gene3D" id="3.40.50.720">
    <property type="entry name" value="NAD(P)-binding Rossmann-like Domain"/>
    <property type="match status" value="1"/>
</dbReference>
<keyword evidence="4" id="KW-1185">Reference proteome</keyword>
<dbReference type="PRINTS" id="PR00081">
    <property type="entry name" value="GDHRDH"/>
</dbReference>
<evidence type="ECO:0000313" key="4">
    <source>
        <dbReference type="Proteomes" id="UP000676246"/>
    </source>
</evidence>
<gene>
    <name evidence="3" type="ORF">KAK03_24575</name>
</gene>